<keyword evidence="1 11" id="KW-0329">Glyoxylate bypass</keyword>
<evidence type="ECO:0000256" key="6">
    <source>
        <dbReference type="ARBA" id="ARBA00022741"/>
    </source>
</evidence>
<evidence type="ECO:0000256" key="9">
    <source>
        <dbReference type="ARBA" id="ARBA00022840"/>
    </source>
</evidence>
<dbReference type="GO" id="GO:0016208">
    <property type="term" value="F:AMP binding"/>
    <property type="evidence" value="ECO:0007669"/>
    <property type="project" value="TreeGrafter"/>
</dbReference>
<dbReference type="NCBIfam" id="NF002804">
    <property type="entry name" value="PRK02946.1"/>
    <property type="match status" value="1"/>
</dbReference>
<dbReference type="GO" id="GO:0006006">
    <property type="term" value="P:glucose metabolic process"/>
    <property type="evidence" value="ECO:0007669"/>
    <property type="project" value="InterPro"/>
</dbReference>
<proteinExistence type="inferred from homology"/>
<feature type="domain" description="Isocitrate dehydrogenase kinase/phosphatase (AceK) kinase" evidence="12">
    <location>
        <begin position="329"/>
        <end position="583"/>
    </location>
</feature>
<keyword evidence="4 11" id="KW-0816">Tricarboxylic acid cycle</keyword>
<dbReference type="Proteomes" id="UP000274786">
    <property type="component" value="Unassembled WGS sequence"/>
</dbReference>
<dbReference type="EMBL" id="RCDC01000004">
    <property type="protein sequence ID" value="RLK57585.1"/>
    <property type="molecule type" value="Genomic_DNA"/>
</dbReference>
<evidence type="ECO:0000313" key="15">
    <source>
        <dbReference type="Proteomes" id="UP000274786"/>
    </source>
</evidence>
<organism evidence="14 15">
    <name type="scientific">Stenotrophomonas rhizophila</name>
    <dbReference type="NCBI Taxonomy" id="216778"/>
    <lineage>
        <taxon>Bacteria</taxon>
        <taxon>Pseudomonadati</taxon>
        <taxon>Pseudomonadota</taxon>
        <taxon>Gammaproteobacteria</taxon>
        <taxon>Lysobacterales</taxon>
        <taxon>Lysobacteraceae</taxon>
        <taxon>Stenotrophomonas</taxon>
    </lineage>
</organism>
<keyword evidence="2 11" id="KW-0963">Cytoplasm</keyword>
<dbReference type="HAMAP" id="MF_00747">
    <property type="entry name" value="AceK"/>
    <property type="match status" value="1"/>
</dbReference>
<keyword evidence="7 11" id="KW-0418">Kinase</keyword>
<dbReference type="EC" id="2.7.11.5" evidence="11"/>
<keyword evidence="10 11" id="KW-0904">Protein phosphatase</keyword>
<comment type="catalytic activity">
    <reaction evidence="11">
        <text>L-seryl-[isocitrate dehydrogenase] + ATP = O-phospho-L-seryl-[isocitrate dehydrogenase] + ADP + H(+)</text>
        <dbReference type="Rhea" id="RHEA:43540"/>
        <dbReference type="Rhea" id="RHEA-COMP:10605"/>
        <dbReference type="Rhea" id="RHEA-COMP:10606"/>
        <dbReference type="ChEBI" id="CHEBI:15378"/>
        <dbReference type="ChEBI" id="CHEBI:29999"/>
        <dbReference type="ChEBI" id="CHEBI:30616"/>
        <dbReference type="ChEBI" id="CHEBI:83421"/>
        <dbReference type="ChEBI" id="CHEBI:456216"/>
        <dbReference type="EC" id="2.7.11.5"/>
    </reaction>
</comment>
<comment type="function">
    <text evidence="11">Bifunctional enzyme which can phosphorylate or dephosphorylate isocitrate dehydrogenase (IDH) on a specific serine residue. This is a regulatory mechanism which enables bacteria to bypass the Krebs cycle via the glyoxylate shunt in response to the source of carbon. When bacteria are grown on glucose, IDH is fully active and unphosphorylated, but when grown on acetate or ethanol, the activity of IDH declines drastically concomitant with its phosphorylation.</text>
</comment>
<dbReference type="PIRSF" id="PIRSF000719">
    <property type="entry name" value="AceK"/>
    <property type="match status" value="1"/>
</dbReference>
<evidence type="ECO:0000256" key="8">
    <source>
        <dbReference type="ARBA" id="ARBA00022801"/>
    </source>
</evidence>
<dbReference type="Pfam" id="PF20423">
    <property type="entry name" value="AceK_regulatory"/>
    <property type="match status" value="1"/>
</dbReference>
<evidence type="ECO:0000259" key="12">
    <source>
        <dbReference type="Pfam" id="PF06315"/>
    </source>
</evidence>
<sequence length="589" mass="67648">MYARSLFLPELSMPRRGRRMSATPPGLARLIRDGFEDYHARFAAISRRARQRFEQRDWAGARQDAVERIALYDQCIAETVDTLRRAVGEHVGERALWLEVRAAYAALLAGLIDAELYKTFYNTLARRLFATRGVDGAIEFMAMDVEPSDAITHPVARHSYTLSPTRPADAFMRVLGDYRFDVPYAHQLRCAAAIAVRLQDDLAHWGDYPVRSIELLDTVFYRERRAYLVGRVFGEHRFSPCVIALVHDERGLRVDAVLSRRRDVAHLFGVSRSYFQADLATVGDAVVFLRSLLPGKPVDEIYTVLGRAKQGKTERYRTFFRHFHEQPGEQLVHADGTPGMVMAVFTLPSYPLVFKLIRDRFAWPKTMTRHQVEEKYALVFTLDRVGRLLDAQPYRHLRFPRARFSAALREELLTQCASSVREDGDELVIALCYVQRRFRPLNLYLREQTAEARRVAALDYAQAITDMARNNIFPGDMLPKNFGVSRHGRAVFYDYDELCLVTECNFRAWPAPRNEEEALADEPWFEIGPRDVFAERFWMFMGLPAPELAAVREHFGHLFDPVWWQQLQAGFASGDFPDTPPYAGALRLA</sequence>
<dbReference type="EC" id="3.1.3.-" evidence="11"/>
<evidence type="ECO:0000256" key="10">
    <source>
        <dbReference type="ARBA" id="ARBA00022912"/>
    </source>
</evidence>
<feature type="domain" description="Isocitrate dehydrogenase kinase/phosphatase (AceK) regulatory" evidence="13">
    <location>
        <begin position="28"/>
        <end position="325"/>
    </location>
</feature>
<dbReference type="GO" id="GO:0004674">
    <property type="term" value="F:protein serine/threonine kinase activity"/>
    <property type="evidence" value="ECO:0007669"/>
    <property type="project" value="UniProtKB-KW"/>
</dbReference>
<reference evidence="14 15" key="1">
    <citation type="submission" date="2018-10" db="EMBL/GenBank/DDBJ databases">
        <title>Comparative analysis of microorganisms from saline springs in Andes Mountain Range, Colombia.</title>
        <authorList>
            <person name="Rubin E."/>
        </authorList>
    </citation>
    <scope>NUCLEOTIDE SEQUENCE [LARGE SCALE GENOMIC DNA]</scope>
    <source>
        <strain evidence="14 15">USBA GBX 843</strain>
    </source>
</reference>
<dbReference type="GO" id="GO:0006097">
    <property type="term" value="P:glyoxylate cycle"/>
    <property type="evidence" value="ECO:0007669"/>
    <property type="project" value="UniProtKB-UniRule"/>
</dbReference>
<evidence type="ECO:0000313" key="14">
    <source>
        <dbReference type="EMBL" id="RLK57585.1"/>
    </source>
</evidence>
<protein>
    <recommendedName>
        <fullName evidence="11">Isocitrate dehydrogenase kinase/phosphatase</fullName>
        <shortName evidence="11">IDH kinase/phosphatase</shortName>
        <shortName evidence="11">IDHK/P</shortName>
        <ecNumber evidence="11">2.7.11.5</ecNumber>
        <ecNumber evidence="11">3.1.3.-</ecNumber>
    </recommendedName>
</protein>
<dbReference type="InterPro" id="IPR046854">
    <property type="entry name" value="AceK_regulatory"/>
</dbReference>
<dbReference type="PANTHER" id="PTHR39559:SF1">
    <property type="entry name" value="ISOCITRATE DEHYDROGENASE KINASE_PHOSPHATASE"/>
    <property type="match status" value="1"/>
</dbReference>
<feature type="active site" evidence="11">
    <location>
        <position position="390"/>
    </location>
</feature>
<dbReference type="InterPro" id="IPR010452">
    <property type="entry name" value="Isocitrate_DH_AceK"/>
</dbReference>
<evidence type="ECO:0000256" key="1">
    <source>
        <dbReference type="ARBA" id="ARBA00022435"/>
    </source>
</evidence>
<evidence type="ECO:0000256" key="2">
    <source>
        <dbReference type="ARBA" id="ARBA00022490"/>
    </source>
</evidence>
<accession>A0A498CU95</accession>
<keyword evidence="6 11" id="KW-0547">Nucleotide-binding</keyword>
<evidence type="ECO:0000256" key="11">
    <source>
        <dbReference type="HAMAP-Rule" id="MF_00747"/>
    </source>
</evidence>
<dbReference type="AlphaFoldDB" id="A0A498CU95"/>
<evidence type="ECO:0000256" key="3">
    <source>
        <dbReference type="ARBA" id="ARBA00022527"/>
    </source>
</evidence>
<keyword evidence="3 11" id="KW-0723">Serine/threonine-protein kinase</keyword>
<dbReference type="GO" id="GO:0005524">
    <property type="term" value="F:ATP binding"/>
    <property type="evidence" value="ECO:0007669"/>
    <property type="project" value="UniProtKB-UniRule"/>
</dbReference>
<evidence type="ECO:0000256" key="4">
    <source>
        <dbReference type="ARBA" id="ARBA00022532"/>
    </source>
</evidence>
<evidence type="ECO:0000256" key="7">
    <source>
        <dbReference type="ARBA" id="ARBA00022777"/>
    </source>
</evidence>
<keyword evidence="8 11" id="KW-0378">Hydrolase</keyword>
<dbReference type="Pfam" id="PF06315">
    <property type="entry name" value="AceK_kinase"/>
    <property type="match status" value="1"/>
</dbReference>
<evidence type="ECO:0000259" key="13">
    <source>
        <dbReference type="Pfam" id="PF20423"/>
    </source>
</evidence>
<gene>
    <name evidence="11" type="primary">aceK</name>
    <name evidence="14" type="ORF">BCL79_1992</name>
</gene>
<feature type="binding site" evidence="11">
    <location>
        <position position="355"/>
    </location>
    <ligand>
        <name>ATP</name>
        <dbReference type="ChEBI" id="CHEBI:30616"/>
    </ligand>
</feature>
<dbReference type="PANTHER" id="PTHR39559">
    <property type="match status" value="1"/>
</dbReference>
<keyword evidence="5 11" id="KW-0808">Transferase</keyword>
<comment type="subcellular location">
    <subcellularLocation>
        <location evidence="11">Cytoplasm</location>
    </subcellularLocation>
</comment>
<evidence type="ECO:0000256" key="5">
    <source>
        <dbReference type="ARBA" id="ARBA00022679"/>
    </source>
</evidence>
<feature type="binding site" evidence="11">
    <location>
        <begin position="334"/>
        <end position="340"/>
    </location>
    <ligand>
        <name>ATP</name>
        <dbReference type="ChEBI" id="CHEBI:30616"/>
    </ligand>
</feature>
<name>A0A498CU95_9GAMM</name>
<keyword evidence="9 11" id="KW-0067">ATP-binding</keyword>
<comment type="caution">
    <text evidence="14">The sequence shown here is derived from an EMBL/GenBank/DDBJ whole genome shotgun (WGS) entry which is preliminary data.</text>
</comment>
<dbReference type="GO" id="GO:0006099">
    <property type="term" value="P:tricarboxylic acid cycle"/>
    <property type="evidence" value="ECO:0007669"/>
    <property type="project" value="UniProtKB-UniRule"/>
</dbReference>
<dbReference type="GO" id="GO:0004721">
    <property type="term" value="F:phosphoprotein phosphatase activity"/>
    <property type="evidence" value="ECO:0007669"/>
    <property type="project" value="UniProtKB-KW"/>
</dbReference>
<dbReference type="GO" id="GO:0008772">
    <property type="term" value="F:[isocitrate dehydrogenase (NADP+)] kinase activity"/>
    <property type="evidence" value="ECO:0007669"/>
    <property type="project" value="UniProtKB-UniRule"/>
</dbReference>
<dbReference type="InterPro" id="IPR046855">
    <property type="entry name" value="AceK_kinase"/>
</dbReference>
<comment type="similarity">
    <text evidence="11">Belongs to the AceK family.</text>
</comment>
<dbReference type="GO" id="GO:0005737">
    <property type="term" value="C:cytoplasm"/>
    <property type="evidence" value="ECO:0007669"/>
    <property type="project" value="UniProtKB-SubCell"/>
</dbReference>